<keyword evidence="2" id="KW-1185">Reference proteome</keyword>
<protein>
    <submittedName>
        <fullName evidence="1">Uncharacterized protein</fullName>
    </submittedName>
</protein>
<dbReference type="AlphaFoldDB" id="A0A4P5PB83"/>
<accession>A0A4P5PB83</accession>
<comment type="caution">
    <text evidence="1">The sequence shown here is derived from an EMBL/GenBank/DDBJ whole genome shotgun (WGS) entry which is preliminary data.</text>
</comment>
<dbReference type="Proteomes" id="UP000290567">
    <property type="component" value="Unassembled WGS sequence"/>
</dbReference>
<dbReference type="OrthoDB" id="9931469at2"/>
<evidence type="ECO:0000313" key="1">
    <source>
        <dbReference type="EMBL" id="GCF93724.1"/>
    </source>
</evidence>
<sequence>MINLADELIRWIQHSHLEAGRSPDELSRFDKLWLNLTQEIRRIESCEAPMDYEADFARMAQHSGTLYRVHQDFDLQEPFGVRETASYVSWTKQPRFHRFSWLENQKQVLLIKAHVTFPEFGIDLIGIKDWANKYDYPLSLGSHEIEQEVVYPLLFDTIIETKVIDL</sequence>
<name>A0A4P5PB83_9ENTE</name>
<reference evidence="2" key="1">
    <citation type="submission" date="2019-02" db="EMBL/GenBank/DDBJ databases">
        <title>Draft genome sequence of Enterococcus sp. Gos25-1.</title>
        <authorList>
            <person name="Tanaka N."/>
            <person name="Shiwa Y."/>
            <person name="Fujita N."/>
        </authorList>
    </citation>
    <scope>NUCLEOTIDE SEQUENCE [LARGE SCALE GENOMIC DNA]</scope>
    <source>
        <strain evidence="2">Gos25-1</strain>
    </source>
</reference>
<dbReference type="EMBL" id="BJCC01000012">
    <property type="protein sequence ID" value="GCF93724.1"/>
    <property type="molecule type" value="Genomic_DNA"/>
</dbReference>
<proteinExistence type="predicted"/>
<gene>
    <name evidence="1" type="ORF">NRIC_16150</name>
</gene>
<evidence type="ECO:0000313" key="2">
    <source>
        <dbReference type="Proteomes" id="UP000290567"/>
    </source>
</evidence>
<organism evidence="1 2">
    <name type="scientific">Enterococcus florum</name>
    <dbReference type="NCBI Taxonomy" id="2480627"/>
    <lineage>
        <taxon>Bacteria</taxon>
        <taxon>Bacillati</taxon>
        <taxon>Bacillota</taxon>
        <taxon>Bacilli</taxon>
        <taxon>Lactobacillales</taxon>
        <taxon>Enterococcaceae</taxon>
        <taxon>Enterococcus</taxon>
    </lineage>
</organism>
<dbReference type="RefSeq" id="WP_146622179.1">
    <property type="nucleotide sequence ID" value="NZ_BJCC01000012.1"/>
</dbReference>